<keyword evidence="3" id="KW-1185">Reference proteome</keyword>
<dbReference type="EMBL" id="SDAM02000090">
    <property type="protein sequence ID" value="KAH6831508.1"/>
    <property type="molecule type" value="Genomic_DNA"/>
</dbReference>
<dbReference type="Pfam" id="PF00069">
    <property type="entry name" value="Pkinase"/>
    <property type="match status" value="1"/>
</dbReference>
<dbReference type="PANTHER" id="PTHR46699:SF4">
    <property type="entry name" value="SERINE_THREONINE-PROTEIN KINASE STN7, CHLOROPLASTIC"/>
    <property type="match status" value="1"/>
</dbReference>
<dbReference type="PROSITE" id="PS50011">
    <property type="entry name" value="PROTEIN_KINASE_DOM"/>
    <property type="match status" value="1"/>
</dbReference>
<evidence type="ECO:0000313" key="2">
    <source>
        <dbReference type="EMBL" id="KAH6831508.1"/>
    </source>
</evidence>
<keyword evidence="2" id="KW-0808">Transferase</keyword>
<evidence type="ECO:0000313" key="3">
    <source>
        <dbReference type="Proteomes" id="UP001190926"/>
    </source>
</evidence>
<name>A0AAD4JCW6_PERFH</name>
<dbReference type="PANTHER" id="PTHR46699">
    <property type="entry name" value="SERINE/THREONINE-PROTEIN KINASE STN8, CHLOROPLASTIC-RELATED"/>
    <property type="match status" value="1"/>
</dbReference>
<evidence type="ECO:0000259" key="1">
    <source>
        <dbReference type="PROSITE" id="PS50011"/>
    </source>
</evidence>
<feature type="domain" description="Protein kinase" evidence="1">
    <location>
        <begin position="1"/>
        <end position="111"/>
    </location>
</feature>
<dbReference type="AlphaFoldDB" id="A0AAD4JCW6"/>
<dbReference type="Proteomes" id="UP001190926">
    <property type="component" value="Unassembled WGS sequence"/>
</dbReference>
<gene>
    <name evidence="2" type="ORF">C2S53_013010</name>
</gene>
<keyword evidence="2" id="KW-0418">Kinase</keyword>
<dbReference type="GO" id="GO:0004672">
    <property type="term" value="F:protein kinase activity"/>
    <property type="evidence" value="ECO:0007669"/>
    <property type="project" value="InterPro"/>
</dbReference>
<protein>
    <submittedName>
        <fullName evidence="2">Serine/Threonine kinase domain protein</fullName>
    </submittedName>
</protein>
<dbReference type="Gene3D" id="1.10.510.10">
    <property type="entry name" value="Transferase(Phosphotransferase) domain 1"/>
    <property type="match status" value="1"/>
</dbReference>
<dbReference type="GO" id="GO:0005524">
    <property type="term" value="F:ATP binding"/>
    <property type="evidence" value="ECO:0007669"/>
    <property type="project" value="InterPro"/>
</dbReference>
<proteinExistence type="predicted"/>
<dbReference type="InterPro" id="IPR000719">
    <property type="entry name" value="Prot_kinase_dom"/>
</dbReference>
<organism evidence="2 3">
    <name type="scientific">Perilla frutescens var. hirtella</name>
    <name type="common">Perilla citriodora</name>
    <name type="synonym">Perilla setoyensis</name>
    <dbReference type="NCBI Taxonomy" id="608512"/>
    <lineage>
        <taxon>Eukaryota</taxon>
        <taxon>Viridiplantae</taxon>
        <taxon>Streptophyta</taxon>
        <taxon>Embryophyta</taxon>
        <taxon>Tracheophyta</taxon>
        <taxon>Spermatophyta</taxon>
        <taxon>Magnoliopsida</taxon>
        <taxon>eudicotyledons</taxon>
        <taxon>Gunneridae</taxon>
        <taxon>Pentapetalae</taxon>
        <taxon>asterids</taxon>
        <taxon>lamiids</taxon>
        <taxon>Lamiales</taxon>
        <taxon>Lamiaceae</taxon>
        <taxon>Nepetoideae</taxon>
        <taxon>Elsholtzieae</taxon>
        <taxon>Perilla</taxon>
    </lineage>
</organism>
<feature type="non-terminal residue" evidence="2">
    <location>
        <position position="1"/>
    </location>
</feature>
<sequence length="111" mass="12687">VETLILEKVQDLPKGIERENRIIQTILRQLLFALDSLHSTGIVHRDIKPQKIIFSEDSCTFKIIDLGAAADFKLGINYIPKEFLLDPRYFTFNAAFSCGNRKSVKADLFMI</sequence>
<accession>A0AAD4JCW6</accession>
<dbReference type="SUPFAM" id="SSF56112">
    <property type="entry name" value="Protein kinase-like (PK-like)"/>
    <property type="match status" value="1"/>
</dbReference>
<reference evidence="2 3" key="1">
    <citation type="journal article" date="2021" name="Nat. Commun.">
        <title>Incipient diploidization of the medicinal plant Perilla within 10,000 years.</title>
        <authorList>
            <person name="Zhang Y."/>
            <person name="Shen Q."/>
            <person name="Leng L."/>
            <person name="Zhang D."/>
            <person name="Chen S."/>
            <person name="Shi Y."/>
            <person name="Ning Z."/>
            <person name="Chen S."/>
        </authorList>
    </citation>
    <scope>NUCLEOTIDE SEQUENCE [LARGE SCALE GENOMIC DNA]</scope>
    <source>
        <strain evidence="3">cv. PC099</strain>
    </source>
</reference>
<comment type="caution">
    <text evidence="2">The sequence shown here is derived from an EMBL/GenBank/DDBJ whole genome shotgun (WGS) entry which is preliminary data.</text>
</comment>
<dbReference type="InterPro" id="IPR011009">
    <property type="entry name" value="Kinase-like_dom_sf"/>
</dbReference>